<sequence>MTHCGDMLGTTEFSISSSAHSVFVFLYPEGMRVRWEGVAGRNESSISSSADSDLVLLWRVREDAGKAWREETMEFGLKVTFWHRREHRDTKSHRAQGYSENERLPLRWARLTVLPSLQASNDPWIGKRVSTRAEELEWQFNGQGADNGTPVFFSANDCRWKNALR</sequence>
<accession>A0A6A6YRW3</accession>
<gene>
    <name evidence="1 3" type="ORF">BDZ99DRAFT_461677</name>
</gene>
<protein>
    <submittedName>
        <fullName evidence="1 3">Uncharacterized protein</fullName>
    </submittedName>
</protein>
<evidence type="ECO:0000313" key="1">
    <source>
        <dbReference type="EMBL" id="KAF2811672.1"/>
    </source>
</evidence>
<dbReference type="GeneID" id="54460567"/>
<dbReference type="RefSeq" id="XP_033578636.1">
    <property type="nucleotide sequence ID" value="XM_033719674.1"/>
</dbReference>
<reference evidence="1 3" key="1">
    <citation type="journal article" date="2020" name="Stud. Mycol.">
        <title>101 Dothideomycetes genomes: a test case for predicting lifestyles and emergence of pathogens.</title>
        <authorList>
            <person name="Haridas S."/>
            <person name="Albert R."/>
            <person name="Binder M."/>
            <person name="Bloem J."/>
            <person name="Labutti K."/>
            <person name="Salamov A."/>
            <person name="Andreopoulos B."/>
            <person name="Baker S."/>
            <person name="Barry K."/>
            <person name="Bills G."/>
            <person name="Bluhm B."/>
            <person name="Cannon C."/>
            <person name="Castanera R."/>
            <person name="Culley D."/>
            <person name="Daum C."/>
            <person name="Ezra D."/>
            <person name="Gonzalez J."/>
            <person name="Henrissat B."/>
            <person name="Kuo A."/>
            <person name="Liang C."/>
            <person name="Lipzen A."/>
            <person name="Lutzoni F."/>
            <person name="Magnuson J."/>
            <person name="Mondo S."/>
            <person name="Nolan M."/>
            <person name="Ohm R."/>
            <person name="Pangilinan J."/>
            <person name="Park H.-J."/>
            <person name="Ramirez L."/>
            <person name="Alfaro M."/>
            <person name="Sun H."/>
            <person name="Tritt A."/>
            <person name="Yoshinaga Y."/>
            <person name="Zwiers L.-H."/>
            <person name="Turgeon B."/>
            <person name="Goodwin S."/>
            <person name="Spatafora J."/>
            <person name="Crous P."/>
            <person name="Grigoriev I."/>
        </authorList>
    </citation>
    <scope>NUCLEOTIDE SEQUENCE</scope>
    <source>
        <strain evidence="1 3">CBS 304.34</strain>
    </source>
</reference>
<dbReference type="Proteomes" id="UP000504636">
    <property type="component" value="Unplaced"/>
</dbReference>
<name>A0A6A6YRW3_9PEZI</name>
<reference evidence="3" key="2">
    <citation type="submission" date="2020-04" db="EMBL/GenBank/DDBJ databases">
        <authorList>
            <consortium name="NCBI Genome Project"/>
        </authorList>
    </citation>
    <scope>NUCLEOTIDE SEQUENCE</scope>
    <source>
        <strain evidence="3">CBS 304.34</strain>
    </source>
</reference>
<evidence type="ECO:0000313" key="2">
    <source>
        <dbReference type="Proteomes" id="UP000504636"/>
    </source>
</evidence>
<dbReference type="EMBL" id="MU003698">
    <property type="protein sequence ID" value="KAF2811672.1"/>
    <property type="molecule type" value="Genomic_DNA"/>
</dbReference>
<evidence type="ECO:0000313" key="3">
    <source>
        <dbReference type="RefSeq" id="XP_033578636.1"/>
    </source>
</evidence>
<reference evidence="3" key="3">
    <citation type="submission" date="2025-04" db="UniProtKB">
        <authorList>
            <consortium name="RefSeq"/>
        </authorList>
    </citation>
    <scope>IDENTIFICATION</scope>
    <source>
        <strain evidence="3">CBS 304.34</strain>
    </source>
</reference>
<proteinExistence type="predicted"/>
<keyword evidence="2" id="KW-1185">Reference proteome</keyword>
<organism evidence="1">
    <name type="scientific">Mytilinidion resinicola</name>
    <dbReference type="NCBI Taxonomy" id="574789"/>
    <lineage>
        <taxon>Eukaryota</taxon>
        <taxon>Fungi</taxon>
        <taxon>Dikarya</taxon>
        <taxon>Ascomycota</taxon>
        <taxon>Pezizomycotina</taxon>
        <taxon>Dothideomycetes</taxon>
        <taxon>Pleosporomycetidae</taxon>
        <taxon>Mytilinidiales</taxon>
        <taxon>Mytilinidiaceae</taxon>
        <taxon>Mytilinidion</taxon>
    </lineage>
</organism>
<dbReference type="AlphaFoldDB" id="A0A6A6YRW3"/>